<feature type="transmembrane region" description="Helical" evidence="6">
    <location>
        <begin position="157"/>
        <end position="174"/>
    </location>
</feature>
<dbReference type="InterPro" id="IPR000620">
    <property type="entry name" value="EamA_dom"/>
</dbReference>
<reference evidence="9" key="1">
    <citation type="journal article" date="2014" name="Proc. Natl. Acad. Sci. U.S.A.">
        <title>Extensive sampling of basidiomycete genomes demonstrates inadequacy of the white-rot/brown-rot paradigm for wood decay fungi.</title>
        <authorList>
            <person name="Riley R."/>
            <person name="Salamov A.A."/>
            <person name="Brown D.W."/>
            <person name="Nagy L.G."/>
            <person name="Floudas D."/>
            <person name="Held B.W."/>
            <person name="Levasseur A."/>
            <person name="Lombard V."/>
            <person name="Morin E."/>
            <person name="Otillar R."/>
            <person name="Lindquist E.A."/>
            <person name="Sun H."/>
            <person name="LaButti K.M."/>
            <person name="Schmutz J."/>
            <person name="Jabbour D."/>
            <person name="Luo H."/>
            <person name="Baker S.E."/>
            <person name="Pisabarro A.G."/>
            <person name="Walton J.D."/>
            <person name="Blanchette R.A."/>
            <person name="Henrissat B."/>
            <person name="Martin F."/>
            <person name="Cullen D."/>
            <person name="Hibbett D.S."/>
            <person name="Grigoriev I.V."/>
        </authorList>
    </citation>
    <scope>NUCLEOTIDE SEQUENCE [LARGE SCALE GENOMIC DNA]</scope>
    <source>
        <strain evidence="9">MUCL 33604</strain>
    </source>
</reference>
<dbReference type="HOGENOM" id="CLU_032828_4_1_1"/>
<dbReference type="PANTHER" id="PTHR22911">
    <property type="entry name" value="ACYL-MALONYL CONDENSING ENZYME-RELATED"/>
    <property type="match status" value="1"/>
</dbReference>
<name>A0A067Q337_9AGAM</name>
<dbReference type="SUPFAM" id="SSF103481">
    <property type="entry name" value="Multidrug resistance efflux transporter EmrE"/>
    <property type="match status" value="2"/>
</dbReference>
<feature type="transmembrane region" description="Helical" evidence="6">
    <location>
        <begin position="355"/>
        <end position="373"/>
    </location>
</feature>
<keyword evidence="2 6" id="KW-0812">Transmembrane</keyword>
<dbReference type="InParanoid" id="A0A067Q337"/>
<gene>
    <name evidence="8" type="ORF">JAAARDRAFT_34714</name>
</gene>
<feature type="transmembrane region" description="Helical" evidence="6">
    <location>
        <begin position="269"/>
        <end position="287"/>
    </location>
</feature>
<evidence type="ECO:0000256" key="1">
    <source>
        <dbReference type="ARBA" id="ARBA00004141"/>
    </source>
</evidence>
<comment type="subcellular location">
    <subcellularLocation>
        <location evidence="1">Membrane</location>
        <topology evidence="1">Multi-pass membrane protein</topology>
    </subcellularLocation>
</comment>
<dbReference type="Pfam" id="PF00892">
    <property type="entry name" value="EamA"/>
    <property type="match status" value="1"/>
</dbReference>
<feature type="transmembrane region" description="Helical" evidence="6">
    <location>
        <begin position="299"/>
        <end position="318"/>
    </location>
</feature>
<feature type="transmembrane region" description="Helical" evidence="6">
    <location>
        <begin position="237"/>
        <end position="257"/>
    </location>
</feature>
<dbReference type="Proteomes" id="UP000027265">
    <property type="component" value="Unassembled WGS sequence"/>
</dbReference>
<keyword evidence="4 6" id="KW-0472">Membrane</keyword>
<sequence>MPVALPGETGDLNDVPLTTLDRNLPSLQVSPSSRYDRLNKNVPWWKSVNLRFREFLDRNSGLLLIAGAQGVFSFMSVLVKKLSSLDEPVPTLELVFSRMIITYICCTSYMVLRGVPDPFLGPKGVRLLLILRGFSGFFGLFGVYFALNYLSLSDTTVLTFLGPLATTVAAAYLLHEPFSMKQALAGVFSLFGVILVARPPFLFGHHDTQLGGAGDVDAGHAVHGFDPAEKGTPAERLIAVGVSLIGVVGGTGAWICIRAIGTRAHAMHSLTSFSAYCVVASGIGMILRGTPVTVPLQPLWIGMLLLIGLLGFVSQTFTTMGIQRETAGRATMGVYVQIIFATFYERIFFHTVPSATSIAGTLIIMTSAIYIALSKSPTQKNSKVTLEDDGDVMLEEGLLSDAESDDMRRGLETRVKDPRKAKTEGLRVPEKTGLGLEVDDDPQ</sequence>
<dbReference type="InterPro" id="IPR037185">
    <property type="entry name" value="EmrE-like"/>
</dbReference>
<feature type="transmembrane region" description="Helical" evidence="6">
    <location>
        <begin position="91"/>
        <end position="112"/>
    </location>
</feature>
<feature type="region of interest" description="Disordered" evidence="5">
    <location>
        <begin position="396"/>
        <end position="443"/>
    </location>
</feature>
<dbReference type="GO" id="GO:0016020">
    <property type="term" value="C:membrane"/>
    <property type="evidence" value="ECO:0007669"/>
    <property type="project" value="UniProtKB-SubCell"/>
</dbReference>
<dbReference type="PANTHER" id="PTHR22911:SF6">
    <property type="entry name" value="SOLUTE CARRIER FAMILY 35 MEMBER G1"/>
    <property type="match status" value="1"/>
</dbReference>
<keyword evidence="3 6" id="KW-1133">Transmembrane helix</keyword>
<dbReference type="AlphaFoldDB" id="A0A067Q337"/>
<keyword evidence="9" id="KW-1185">Reference proteome</keyword>
<feature type="transmembrane region" description="Helical" evidence="6">
    <location>
        <begin position="183"/>
        <end position="201"/>
    </location>
</feature>
<feature type="transmembrane region" description="Helical" evidence="6">
    <location>
        <begin position="330"/>
        <end position="349"/>
    </location>
</feature>
<evidence type="ECO:0000256" key="4">
    <source>
        <dbReference type="ARBA" id="ARBA00023136"/>
    </source>
</evidence>
<evidence type="ECO:0000256" key="2">
    <source>
        <dbReference type="ARBA" id="ARBA00022692"/>
    </source>
</evidence>
<dbReference type="STRING" id="933084.A0A067Q337"/>
<feature type="transmembrane region" description="Helical" evidence="6">
    <location>
        <begin position="61"/>
        <end position="79"/>
    </location>
</feature>
<evidence type="ECO:0000256" key="6">
    <source>
        <dbReference type="SAM" id="Phobius"/>
    </source>
</evidence>
<evidence type="ECO:0000259" key="7">
    <source>
        <dbReference type="Pfam" id="PF00892"/>
    </source>
</evidence>
<organism evidence="8 9">
    <name type="scientific">Jaapia argillacea MUCL 33604</name>
    <dbReference type="NCBI Taxonomy" id="933084"/>
    <lineage>
        <taxon>Eukaryota</taxon>
        <taxon>Fungi</taxon>
        <taxon>Dikarya</taxon>
        <taxon>Basidiomycota</taxon>
        <taxon>Agaricomycotina</taxon>
        <taxon>Agaricomycetes</taxon>
        <taxon>Agaricomycetidae</taxon>
        <taxon>Jaapiales</taxon>
        <taxon>Jaapiaceae</taxon>
        <taxon>Jaapia</taxon>
    </lineage>
</organism>
<feature type="compositionally biased region" description="Basic and acidic residues" evidence="5">
    <location>
        <begin position="405"/>
        <end position="430"/>
    </location>
</feature>
<evidence type="ECO:0000313" key="8">
    <source>
        <dbReference type="EMBL" id="KDQ57902.1"/>
    </source>
</evidence>
<feature type="transmembrane region" description="Helical" evidence="6">
    <location>
        <begin position="124"/>
        <end position="145"/>
    </location>
</feature>
<evidence type="ECO:0000313" key="9">
    <source>
        <dbReference type="Proteomes" id="UP000027265"/>
    </source>
</evidence>
<dbReference type="OrthoDB" id="306876at2759"/>
<evidence type="ECO:0000256" key="5">
    <source>
        <dbReference type="SAM" id="MobiDB-lite"/>
    </source>
</evidence>
<feature type="domain" description="EamA" evidence="7">
    <location>
        <begin position="60"/>
        <end position="197"/>
    </location>
</feature>
<protein>
    <recommendedName>
        <fullName evidence="7">EamA domain-containing protein</fullName>
    </recommendedName>
</protein>
<evidence type="ECO:0000256" key="3">
    <source>
        <dbReference type="ARBA" id="ARBA00022989"/>
    </source>
</evidence>
<dbReference type="EMBL" id="KL197718">
    <property type="protein sequence ID" value="KDQ57902.1"/>
    <property type="molecule type" value="Genomic_DNA"/>
</dbReference>
<accession>A0A067Q337</accession>
<proteinExistence type="predicted"/>